<accession>A0A443YZG5</accession>
<comment type="subunit">
    <text evidence="6">The basal body constitutes a major portion of the flagellar organelle and consists of four rings (L,P,S, and M) mounted on a central rod.</text>
</comment>
<dbReference type="PRINTS" id="PR01010">
    <property type="entry name" value="FLGPRINGFLGI"/>
</dbReference>
<reference evidence="7 8" key="1">
    <citation type="submission" date="2018-12" db="EMBL/GenBank/DDBJ databases">
        <authorList>
            <person name="Li A."/>
            <person name="Zhang M."/>
            <person name="Zhu H."/>
        </authorList>
    </citation>
    <scope>NUCLEOTIDE SEQUENCE [LARGE SCALE GENOMIC DNA]</scope>
    <source>
        <strain evidence="7 8">R04H25</strain>
    </source>
</reference>
<evidence type="ECO:0000313" key="7">
    <source>
        <dbReference type="EMBL" id="RWU09616.1"/>
    </source>
</evidence>
<dbReference type="PANTHER" id="PTHR30381:SF0">
    <property type="entry name" value="FLAGELLAR P-RING PROTEIN"/>
    <property type="match status" value="1"/>
</dbReference>
<keyword evidence="5 6" id="KW-0975">Bacterial flagellum</keyword>
<dbReference type="GO" id="GO:0009428">
    <property type="term" value="C:bacterial-type flagellum basal body, distal rod, P ring"/>
    <property type="evidence" value="ECO:0007669"/>
    <property type="project" value="InterPro"/>
</dbReference>
<feature type="chain" id="PRO_5019596794" description="Flagellar P-ring protein" evidence="6">
    <location>
        <begin position="18"/>
        <end position="370"/>
    </location>
</feature>
<comment type="similarity">
    <text evidence="3 6">Belongs to the FlgI family.</text>
</comment>
<proteinExistence type="inferred from homology"/>
<dbReference type="EMBL" id="RSFE01000005">
    <property type="protein sequence ID" value="RWU09616.1"/>
    <property type="molecule type" value="Genomic_DNA"/>
</dbReference>
<dbReference type="PANTHER" id="PTHR30381">
    <property type="entry name" value="FLAGELLAR P-RING PERIPLASMIC PROTEIN FLGI"/>
    <property type="match status" value="1"/>
</dbReference>
<dbReference type="AlphaFoldDB" id="A0A443YZG5"/>
<evidence type="ECO:0000313" key="8">
    <source>
        <dbReference type="Proteomes" id="UP000288789"/>
    </source>
</evidence>
<protein>
    <recommendedName>
        <fullName evidence="6">Flagellar P-ring protein</fullName>
    </recommendedName>
    <alternativeName>
        <fullName evidence="6">Basal body P-ring protein</fullName>
    </alternativeName>
</protein>
<comment type="subcellular location">
    <subcellularLocation>
        <location evidence="2 6">Bacterial flagellum basal body</location>
    </subcellularLocation>
</comment>
<evidence type="ECO:0000256" key="3">
    <source>
        <dbReference type="ARBA" id="ARBA00008994"/>
    </source>
</evidence>
<evidence type="ECO:0000256" key="6">
    <source>
        <dbReference type="HAMAP-Rule" id="MF_00416"/>
    </source>
</evidence>
<evidence type="ECO:0000256" key="2">
    <source>
        <dbReference type="ARBA" id="ARBA00004117"/>
    </source>
</evidence>
<comment type="caution">
    <text evidence="7">The sequence shown here is derived from an EMBL/GenBank/DDBJ whole genome shotgun (WGS) entry which is preliminary data.</text>
</comment>
<dbReference type="Proteomes" id="UP000288789">
    <property type="component" value="Unassembled WGS sequence"/>
</dbReference>
<dbReference type="InterPro" id="IPR001782">
    <property type="entry name" value="Flag_FlgI"/>
</dbReference>
<dbReference type="OrthoDB" id="9786431at2"/>
<dbReference type="GO" id="GO:0071973">
    <property type="term" value="P:bacterial-type flagellum-dependent cell motility"/>
    <property type="evidence" value="ECO:0007669"/>
    <property type="project" value="InterPro"/>
</dbReference>
<keyword evidence="7" id="KW-0282">Flagellum</keyword>
<keyword evidence="7" id="KW-0966">Cell projection</keyword>
<dbReference type="HAMAP" id="MF_00416">
    <property type="entry name" value="FlgI"/>
    <property type="match status" value="1"/>
</dbReference>
<comment type="function">
    <text evidence="1 6">Assembles around the rod to form the L-ring and probably protects the motor/basal body from shearing forces during rotation.</text>
</comment>
<name>A0A443YZG5_9GAMM</name>
<dbReference type="GO" id="GO:0005198">
    <property type="term" value="F:structural molecule activity"/>
    <property type="evidence" value="ECO:0007669"/>
    <property type="project" value="InterPro"/>
</dbReference>
<dbReference type="GO" id="GO:0030288">
    <property type="term" value="C:outer membrane-bounded periplasmic space"/>
    <property type="evidence" value="ECO:0007669"/>
    <property type="project" value="InterPro"/>
</dbReference>
<keyword evidence="4 6" id="KW-0732">Signal</keyword>
<evidence type="ECO:0000256" key="5">
    <source>
        <dbReference type="ARBA" id="ARBA00023143"/>
    </source>
</evidence>
<dbReference type="Pfam" id="PF02119">
    <property type="entry name" value="FlgI"/>
    <property type="match status" value="1"/>
</dbReference>
<sequence precursor="true">MLRAIITLLFIASTALSAGLAPAHAERIKDLADFAGVRSNSLVGYGLVVGLDGSGDQTMQAPFTGQSMTNMLAQLGVTIPPGTNMQLRNVAAVMVTATLPAFARPGQELDVVVSSMGNARSLRGGTLLMTPLKGADGQVYALAQGNLLINGASAESQGSSAVINQQAGGRISGGATVERSVALDLGRTAGILQLNLKEADFTTALNMVNRINNEFGYAVAQPLDGGSIQLQSPTDTGERVRFMARIENIDVTPAAASPRVVLNSRTGSIVLSGPVTLRQAAVAHGNLSVTIDRRPFVSQPPALSGGDTVVGETTDINITQEKGSLQMVEGVELMEVVQALNSLGATPSDLMAILQALQASGALRAELEII</sequence>
<evidence type="ECO:0000256" key="1">
    <source>
        <dbReference type="ARBA" id="ARBA00002591"/>
    </source>
</evidence>
<dbReference type="NCBIfam" id="NF003676">
    <property type="entry name" value="PRK05303.1"/>
    <property type="match status" value="1"/>
</dbReference>
<keyword evidence="7" id="KW-0969">Cilium</keyword>
<dbReference type="RefSeq" id="WP_128352521.1">
    <property type="nucleotide sequence ID" value="NZ_RSFE01000005.1"/>
</dbReference>
<organism evidence="7 8">
    <name type="scientific">Pseudidiomarina gelatinasegens</name>
    <dbReference type="NCBI Taxonomy" id="2487740"/>
    <lineage>
        <taxon>Bacteria</taxon>
        <taxon>Pseudomonadati</taxon>
        <taxon>Pseudomonadota</taxon>
        <taxon>Gammaproteobacteria</taxon>
        <taxon>Alteromonadales</taxon>
        <taxon>Idiomarinaceae</taxon>
        <taxon>Pseudidiomarina</taxon>
    </lineage>
</organism>
<evidence type="ECO:0000256" key="4">
    <source>
        <dbReference type="ARBA" id="ARBA00022729"/>
    </source>
</evidence>
<feature type="signal peptide" evidence="6">
    <location>
        <begin position="1"/>
        <end position="17"/>
    </location>
</feature>
<keyword evidence="8" id="KW-1185">Reference proteome</keyword>
<gene>
    <name evidence="6" type="primary">flgI</name>
    <name evidence="7" type="ORF">EGC76_08300</name>
</gene>